<sequence>MMHIRLIVPSSLESEVRAVLDEALGVTHLVVVPGAALRPAGALVECDVARESADELVAALRRIGLPHHGAITMTTDEFTASDAADRALAEAPGEGADAVVWEAVSGITQEESVFSAVYVAFLSVATMLAACGVMLDNAILIVGAMVVGPEFGPLAGLCVALVRRQPRQAWRSLVTLVMGFVVAMLLTVLFSAVMDQLGLFSDTRFDAPRPATSFIYQPDSMSVVVAMLAGIAGVLSLTSAKSATLIGVAISVTTVPAAGYAALAVTYQDYAQAWGSFVQLGVNLAGIAVAGTLTLLVQRLLWSRVRRRELKAMGV</sequence>
<feature type="transmembrane region" description="Helical" evidence="1">
    <location>
        <begin position="244"/>
        <end position="265"/>
    </location>
</feature>
<proteinExistence type="predicted"/>
<keyword evidence="3" id="KW-1185">Reference proteome</keyword>
<protein>
    <submittedName>
        <fullName evidence="2">DUF389 domain-containing protein</fullName>
    </submittedName>
</protein>
<feature type="transmembrane region" description="Helical" evidence="1">
    <location>
        <begin position="141"/>
        <end position="162"/>
    </location>
</feature>
<dbReference type="EMBL" id="JADPRT010000004">
    <property type="protein sequence ID" value="MBF9068488.1"/>
    <property type="molecule type" value="Genomic_DNA"/>
</dbReference>
<dbReference type="Pfam" id="PF04087">
    <property type="entry name" value="DUF389"/>
    <property type="match status" value="1"/>
</dbReference>
<organism evidence="2 3">
    <name type="scientific">Streptacidiphilus fuscans</name>
    <dbReference type="NCBI Taxonomy" id="2789292"/>
    <lineage>
        <taxon>Bacteria</taxon>
        <taxon>Bacillati</taxon>
        <taxon>Actinomycetota</taxon>
        <taxon>Actinomycetes</taxon>
        <taxon>Kitasatosporales</taxon>
        <taxon>Streptomycetaceae</taxon>
        <taxon>Streptacidiphilus</taxon>
    </lineage>
</organism>
<feature type="transmembrane region" description="Helical" evidence="1">
    <location>
        <begin position="113"/>
        <end position="135"/>
    </location>
</feature>
<reference evidence="2" key="1">
    <citation type="submission" date="2020-11" db="EMBL/GenBank/DDBJ databases">
        <title>Isolation and identification of active actinomycetes.</title>
        <authorList>
            <person name="Yu B."/>
        </authorList>
    </citation>
    <scope>NUCLEOTIDE SEQUENCE</scope>
    <source>
        <strain evidence="2">NEAU-YB345</strain>
    </source>
</reference>
<evidence type="ECO:0000313" key="2">
    <source>
        <dbReference type="EMBL" id="MBF9068488.1"/>
    </source>
</evidence>
<keyword evidence="1" id="KW-1133">Transmembrane helix</keyword>
<dbReference type="RefSeq" id="WP_196193681.1">
    <property type="nucleotide sequence ID" value="NZ_JADPRT010000004.1"/>
</dbReference>
<comment type="caution">
    <text evidence="2">The sequence shown here is derived from an EMBL/GenBank/DDBJ whole genome shotgun (WGS) entry which is preliminary data.</text>
</comment>
<feature type="transmembrane region" description="Helical" evidence="1">
    <location>
        <begin position="277"/>
        <end position="301"/>
    </location>
</feature>
<dbReference type="PANTHER" id="PTHR20992">
    <property type="entry name" value="AT15442P-RELATED"/>
    <property type="match status" value="1"/>
</dbReference>
<feature type="transmembrane region" description="Helical" evidence="1">
    <location>
        <begin position="174"/>
        <end position="194"/>
    </location>
</feature>
<dbReference type="NCBIfam" id="TIGR00271">
    <property type="entry name" value="uncharacterized hydrophobic domain"/>
    <property type="match status" value="1"/>
</dbReference>
<dbReference type="AlphaFoldDB" id="A0A931B1F8"/>
<keyword evidence="1" id="KW-0812">Transmembrane</keyword>
<evidence type="ECO:0000256" key="1">
    <source>
        <dbReference type="SAM" id="Phobius"/>
    </source>
</evidence>
<name>A0A931B1F8_9ACTN</name>
<evidence type="ECO:0000313" key="3">
    <source>
        <dbReference type="Proteomes" id="UP000657385"/>
    </source>
</evidence>
<accession>A0A931B1F8</accession>
<keyword evidence="1" id="KW-0472">Membrane</keyword>
<feature type="transmembrane region" description="Helical" evidence="1">
    <location>
        <begin position="214"/>
        <end position="237"/>
    </location>
</feature>
<dbReference type="Proteomes" id="UP000657385">
    <property type="component" value="Unassembled WGS sequence"/>
</dbReference>
<gene>
    <name evidence="2" type="ORF">I2501_10640</name>
</gene>
<dbReference type="InterPro" id="IPR005240">
    <property type="entry name" value="DUF389"/>
</dbReference>
<dbReference type="PANTHER" id="PTHR20992:SF9">
    <property type="entry name" value="AT15442P-RELATED"/>
    <property type="match status" value="1"/>
</dbReference>